<dbReference type="RefSeq" id="WP_114568800.1">
    <property type="nucleotide sequence ID" value="NZ_CABMMS010000003.1"/>
</dbReference>
<sequence>MTVERKFDAKSMLGMLRRYEATVGDLFAVVPPLMSRDSVKVADIDGVTLRRISVKDLAEGNLMPEEKVEEVELIRVDAAKADRYRLRAGDILMPRMLPRHKYTDYMVVNAEYAEQDLASSHNMITIRPRAVDMAEGERIAYSEMMATWRL</sequence>
<organism evidence="1 2">
    <name type="scientific">Gordonibacter pamelaeae</name>
    <dbReference type="NCBI Taxonomy" id="471189"/>
    <lineage>
        <taxon>Bacteria</taxon>
        <taxon>Bacillati</taxon>
        <taxon>Actinomycetota</taxon>
        <taxon>Coriobacteriia</taxon>
        <taxon>Eggerthellales</taxon>
        <taxon>Eggerthellaceae</taxon>
        <taxon>Gordonibacter</taxon>
    </lineage>
</organism>
<dbReference type="AlphaFoldDB" id="A0A369M382"/>
<dbReference type="Proteomes" id="UP000254000">
    <property type="component" value="Unassembled WGS sequence"/>
</dbReference>
<reference evidence="1 2" key="1">
    <citation type="journal article" date="2018" name="Elife">
        <title>Discovery and characterization of a prevalent human gut bacterial enzyme sufficient for the inactivation of a family of plant toxins.</title>
        <authorList>
            <person name="Koppel N."/>
            <person name="Bisanz J.E."/>
            <person name="Pandelia M.E."/>
            <person name="Turnbaugh P.J."/>
            <person name="Balskus E.P."/>
        </authorList>
    </citation>
    <scope>NUCLEOTIDE SEQUENCE [LARGE SCALE GENOMIC DNA]</scope>
    <source>
        <strain evidence="1 2">3C</strain>
    </source>
</reference>
<protein>
    <submittedName>
        <fullName evidence="1">Uncharacterized protein</fullName>
    </submittedName>
</protein>
<evidence type="ECO:0000313" key="2">
    <source>
        <dbReference type="Proteomes" id="UP000254000"/>
    </source>
</evidence>
<comment type="caution">
    <text evidence="1">The sequence shown here is derived from an EMBL/GenBank/DDBJ whole genome shotgun (WGS) entry which is preliminary data.</text>
</comment>
<proteinExistence type="predicted"/>
<accession>A0A369M382</accession>
<dbReference type="EMBL" id="PPTS01000003">
    <property type="protein sequence ID" value="RDB65884.1"/>
    <property type="molecule type" value="Genomic_DNA"/>
</dbReference>
<gene>
    <name evidence="1" type="ORF">C1877_05630</name>
</gene>
<keyword evidence="2" id="KW-1185">Reference proteome</keyword>
<dbReference type="OrthoDB" id="9876929at2"/>
<evidence type="ECO:0000313" key="1">
    <source>
        <dbReference type="EMBL" id="RDB65884.1"/>
    </source>
</evidence>
<name>A0A369M382_9ACTN</name>
<dbReference type="GeneID" id="78359188"/>